<keyword evidence="8" id="KW-0406">Ion transport</keyword>
<evidence type="ECO:0000256" key="5">
    <source>
        <dbReference type="ARBA" id="ARBA00022847"/>
    </source>
</evidence>
<feature type="transmembrane region" description="Helical" evidence="10">
    <location>
        <begin position="170"/>
        <end position="190"/>
    </location>
</feature>
<dbReference type="Proteomes" id="UP000196005">
    <property type="component" value="Chromosome"/>
</dbReference>
<reference evidence="14" key="4">
    <citation type="submission" date="2020-08" db="EMBL/GenBank/DDBJ databases">
        <authorList>
            <person name="Yang Y."/>
            <person name="Huo L."/>
            <person name="Yan J."/>
        </authorList>
    </citation>
    <scope>NUCLEOTIDE SEQUENCE</scope>
    <source>
        <strain evidence="14">ACSDCE</strain>
    </source>
</reference>
<feature type="transmembrane region" description="Helical" evidence="10">
    <location>
        <begin position="12"/>
        <end position="39"/>
    </location>
</feature>
<reference evidence="14 16" key="1">
    <citation type="journal article" date="2017" name="Environ. Sci. Technol.">
        <title>Organohalide Respiration with Chlorinated Ethenes under Low pH Conditions.</title>
        <authorList>
            <person name="Yang Y."/>
            <person name="Capiro N.L."/>
            <person name="Marcet T.F."/>
            <person name="Yan J."/>
            <person name="Pennell K.D."/>
            <person name="Loffler F.E."/>
        </authorList>
    </citation>
    <scope>NUCLEOTIDE SEQUENCE [LARGE SCALE GENOMIC DNA]</scope>
    <source>
        <strain evidence="14 16">ACSDCE</strain>
    </source>
</reference>
<keyword evidence="15" id="KW-1185">Reference proteome</keyword>
<keyword evidence="7 10" id="KW-1133">Transmembrane helix</keyword>
<evidence type="ECO:0000256" key="7">
    <source>
        <dbReference type="ARBA" id="ARBA00022989"/>
    </source>
</evidence>
<keyword evidence="9 10" id="KW-0472">Membrane</keyword>
<dbReference type="GO" id="GO:0015079">
    <property type="term" value="F:potassium ion transmembrane transporter activity"/>
    <property type="evidence" value="ECO:0007669"/>
    <property type="project" value="InterPro"/>
</dbReference>
<evidence type="ECO:0000259" key="11">
    <source>
        <dbReference type="Pfam" id="PF02705"/>
    </source>
</evidence>
<dbReference type="Pfam" id="PF22776">
    <property type="entry name" value="K_trans_C"/>
    <property type="match status" value="1"/>
</dbReference>
<dbReference type="InterPro" id="IPR053952">
    <property type="entry name" value="K_trans_C"/>
</dbReference>
<dbReference type="InterPro" id="IPR003855">
    <property type="entry name" value="K+_transporter"/>
</dbReference>
<dbReference type="RefSeq" id="WP_087437964.1">
    <property type="nucleotide sequence ID" value="NZ_CP021416.1"/>
</dbReference>
<feature type="transmembrane region" description="Helical" evidence="10">
    <location>
        <begin position="340"/>
        <end position="360"/>
    </location>
</feature>
<dbReference type="PANTHER" id="PTHR30540:SF83">
    <property type="entry name" value="K+ POTASSIUM TRANSPORTER"/>
    <property type="match status" value="1"/>
</dbReference>
<dbReference type="EMBL" id="CP039734">
    <property type="protein sequence ID" value="QIR76700.1"/>
    <property type="molecule type" value="Genomic_DNA"/>
</dbReference>
<name>A0A1Y0HK40_9BACT</name>
<evidence type="ECO:0000313" key="14">
    <source>
        <dbReference type="EMBL" id="QIR76700.1"/>
    </source>
</evidence>
<dbReference type="GO" id="GO:0015293">
    <property type="term" value="F:symporter activity"/>
    <property type="evidence" value="ECO:0007669"/>
    <property type="project" value="UniProtKB-KW"/>
</dbReference>
<keyword evidence="2" id="KW-0813">Transport</keyword>
<evidence type="ECO:0000256" key="1">
    <source>
        <dbReference type="ARBA" id="ARBA00004141"/>
    </source>
</evidence>
<feature type="domain" description="K+ potassium transporter integral membrane" evidence="11">
    <location>
        <begin position="13"/>
        <end position="456"/>
    </location>
</feature>
<evidence type="ECO:0000313" key="15">
    <source>
        <dbReference type="Proteomes" id="UP000196005"/>
    </source>
</evidence>
<protein>
    <submittedName>
        <fullName evidence="14">KUP/HAK/KT family potassium transporter</fullName>
    </submittedName>
    <submittedName>
        <fullName evidence="13">Low affinity potassium transport system protein kup</fullName>
    </submittedName>
</protein>
<evidence type="ECO:0000256" key="8">
    <source>
        <dbReference type="ARBA" id="ARBA00023065"/>
    </source>
</evidence>
<feature type="transmembrane region" description="Helical" evidence="10">
    <location>
        <begin position="45"/>
        <end position="68"/>
    </location>
</feature>
<reference evidence="13" key="3">
    <citation type="journal article" date="2018" name="FEMS Microbiol. Ecol.">
        <title>Coexistence of two distinct Sulfurospirillum populations respiring tetrachloroethene-genomic and kinetic considerations. .</title>
        <authorList>
            <person name="Buttet G.F."/>
            <person name="Murray A.M."/>
            <person name="Goris T."/>
            <person name="Burion M."/>
            <person name="Jin B."/>
            <person name="Rolle M."/>
            <person name="Holliger C."/>
            <person name="Maillard J."/>
        </authorList>
    </citation>
    <scope>NUCLEOTIDE SEQUENCE</scope>
    <source>
        <strain evidence="13">SL2-1</strain>
    </source>
</reference>
<feature type="transmembrane region" description="Helical" evidence="10">
    <location>
        <begin position="247"/>
        <end position="267"/>
    </location>
</feature>
<feature type="transmembrane region" description="Helical" evidence="10">
    <location>
        <begin position="398"/>
        <end position="417"/>
    </location>
</feature>
<feature type="transmembrane region" description="Helical" evidence="10">
    <location>
        <begin position="423"/>
        <end position="441"/>
    </location>
</feature>
<feature type="transmembrane region" description="Helical" evidence="10">
    <location>
        <begin position="139"/>
        <end position="158"/>
    </location>
</feature>
<evidence type="ECO:0000313" key="13">
    <source>
        <dbReference type="EMBL" id="ARU47936.1"/>
    </source>
</evidence>
<feature type="transmembrane region" description="Helical" evidence="10">
    <location>
        <begin position="202"/>
        <end position="226"/>
    </location>
</feature>
<accession>A0A6G9VU48</accession>
<dbReference type="Proteomes" id="UP000502831">
    <property type="component" value="Chromosome"/>
</dbReference>
<dbReference type="Pfam" id="PF02705">
    <property type="entry name" value="K_trans"/>
    <property type="match status" value="1"/>
</dbReference>
<feature type="transmembrane region" description="Helical" evidence="10">
    <location>
        <begin position="96"/>
        <end position="127"/>
    </location>
</feature>
<accession>A0A1Y0HK40</accession>
<dbReference type="OrthoDB" id="9805577at2"/>
<dbReference type="KEGG" id="suls:Sdiek1_0768"/>
<feature type="domain" description="K+ potassium transporter C-terminal" evidence="12">
    <location>
        <begin position="475"/>
        <end position="606"/>
    </location>
</feature>
<reference evidence="15" key="2">
    <citation type="submission" date="2017-05" db="EMBL/GenBank/DDBJ databases">
        <title>Dechlorination kinetics govern the competition between two new strains of the genus Sulfurospirillum.</title>
        <authorList>
            <person name="Buttet G.F."/>
            <person name="Murray A.M."/>
            <person name="Goris T."/>
            <person name="Burion M."/>
            <person name="Lin B."/>
            <person name="Rolle M."/>
            <person name="Maillard J."/>
        </authorList>
    </citation>
    <scope>NUCLEOTIDE SEQUENCE [LARGE SCALE GENOMIC DNA]</scope>
    <source>
        <strain evidence="15">SL2-1</strain>
    </source>
</reference>
<dbReference type="GO" id="GO:0016020">
    <property type="term" value="C:membrane"/>
    <property type="evidence" value="ECO:0007669"/>
    <property type="project" value="UniProtKB-SubCell"/>
</dbReference>
<evidence type="ECO:0000256" key="2">
    <source>
        <dbReference type="ARBA" id="ARBA00022448"/>
    </source>
</evidence>
<evidence type="ECO:0000256" key="3">
    <source>
        <dbReference type="ARBA" id="ARBA00022538"/>
    </source>
</evidence>
<feature type="transmembrane region" description="Helical" evidence="10">
    <location>
        <begin position="366"/>
        <end position="391"/>
    </location>
</feature>
<sequence length="606" mass="67659">MTLKERIKNEMMVIKALGVVYGDIGTSPIYTLAVIFLIVPPTVVSIYGILSFVFWALTILVTIQYAWLATSLSAKGEGGTVVLIQMLTPHLKSAKMVSIVSVLGFLGLSLMIGDGVITPAISILSAVEGILLIPQYEELPQIVLLILATLIAFALFVVQKRGVEKVASTFGPIMVIWFLCLGGVGFWYVSQDFSILNAINPMYAINFALANPVITFIILADIILATTGGEALYADMGHLGRLPILKGWVFAFIALILSYYGQGAFLLTHPESVGSPLFEMMREFAPFLYVPFLILTIIATIIASQAMISGIFSVLYQAMTTRIFPHFRVEYTSHELRSQIYVGSINWFLFVCVIIMLFVFKESAKLAAAYGLAVAGAMSITGVLMTMIFAYRREWIKMSFATFSGMVSFVFFLSCLLKIPHGGFWSLLIAAVPLGFIILYTQGQERLYSSFHSVDKENFLQAYNAHYAQESHIEGTALFFARKAENIPAYIPKTMFQNGIIYERNVIVKVKPTNEPLGITNEFKSLAEGLDLLVIHVGYMEVFNMEESLKKQDIHERTIFYGDEEIVSKHFSWKLYALIKDMSPSFVSFYNFPQEKLIGVSRRIEI</sequence>
<keyword evidence="5" id="KW-0769">Symport</keyword>
<feature type="transmembrane region" description="Helical" evidence="10">
    <location>
        <begin position="287"/>
        <end position="319"/>
    </location>
</feature>
<dbReference type="InterPro" id="IPR053951">
    <property type="entry name" value="K_trans_N"/>
</dbReference>
<keyword evidence="3" id="KW-0633">Potassium transport</keyword>
<keyword evidence="4 10" id="KW-0812">Transmembrane</keyword>
<proteinExistence type="predicted"/>
<evidence type="ECO:0000256" key="4">
    <source>
        <dbReference type="ARBA" id="ARBA00022692"/>
    </source>
</evidence>
<organism evidence="13 15">
    <name type="scientific">Sulfurospirillum diekertiae</name>
    <dbReference type="NCBI Taxonomy" id="1854492"/>
    <lineage>
        <taxon>Bacteria</taxon>
        <taxon>Pseudomonadati</taxon>
        <taxon>Campylobacterota</taxon>
        <taxon>Epsilonproteobacteria</taxon>
        <taxon>Campylobacterales</taxon>
        <taxon>Sulfurospirillaceae</taxon>
        <taxon>Sulfurospirillum</taxon>
    </lineage>
</organism>
<evidence type="ECO:0000313" key="16">
    <source>
        <dbReference type="Proteomes" id="UP000502831"/>
    </source>
</evidence>
<dbReference type="PANTHER" id="PTHR30540">
    <property type="entry name" value="OSMOTIC STRESS POTASSIUM TRANSPORTER"/>
    <property type="match status" value="1"/>
</dbReference>
<evidence type="ECO:0000256" key="10">
    <source>
        <dbReference type="SAM" id="Phobius"/>
    </source>
</evidence>
<dbReference type="EMBL" id="CP021416">
    <property type="protein sequence ID" value="ARU47936.1"/>
    <property type="molecule type" value="Genomic_DNA"/>
</dbReference>
<evidence type="ECO:0000256" key="6">
    <source>
        <dbReference type="ARBA" id="ARBA00022958"/>
    </source>
</evidence>
<dbReference type="AlphaFoldDB" id="A0A1Y0HK40"/>
<comment type="subcellular location">
    <subcellularLocation>
        <location evidence="1">Membrane</location>
        <topology evidence="1">Multi-pass membrane protein</topology>
    </subcellularLocation>
</comment>
<gene>
    <name evidence="14" type="ORF">FA584_11035</name>
    <name evidence="13" type="ORF">Sdiek1_0768</name>
</gene>
<evidence type="ECO:0000256" key="9">
    <source>
        <dbReference type="ARBA" id="ARBA00023136"/>
    </source>
</evidence>
<keyword evidence="6" id="KW-0630">Potassium</keyword>
<evidence type="ECO:0000259" key="12">
    <source>
        <dbReference type="Pfam" id="PF22776"/>
    </source>
</evidence>